<evidence type="ECO:0000313" key="1">
    <source>
        <dbReference type="EMBL" id="QKN23177.1"/>
    </source>
</evidence>
<reference evidence="3 4" key="1">
    <citation type="submission" date="2019-11" db="EMBL/GenBank/DDBJ databases">
        <authorList>
            <person name="Ren C."/>
            <person name="Wang H."/>
            <person name="Xu Y."/>
        </authorList>
    </citation>
    <scope>NUCLEOTIDE SEQUENCE [LARGE SCALE GENOMIC DNA]</scope>
    <source>
        <strain evidence="4">JNU-WLY1368</strain>
        <strain evidence="1 3">LBM 19010</strain>
    </source>
</reference>
<accession>A0A859DMF9</accession>
<dbReference type="EMBL" id="CP046051">
    <property type="protein sequence ID" value="QKN23177.1"/>
    <property type="molecule type" value="Genomic_DNA"/>
</dbReference>
<dbReference type="KEGG" id="clf:GJQ69_00925"/>
<reference evidence="2" key="2">
    <citation type="journal article" date="2021" name="Appl. Environ. Microbiol.">
        <title>Adaptability of a Caproate-Producing Bacterium Contributes to Its Dominance in an Anaerobic Fermentation System.</title>
        <authorList>
            <person name="Wang H."/>
            <person name="Gu Y."/>
            <person name="Zhou W."/>
            <person name="Zhao D."/>
            <person name="Qiao Z."/>
            <person name="Zheng J."/>
            <person name="Gao J."/>
            <person name="Chen X."/>
            <person name="Ren C."/>
            <person name="Xu Y."/>
        </authorList>
    </citation>
    <scope>NUCLEOTIDE SEQUENCE</scope>
    <source>
        <strain evidence="2">JNU-WLY1368</strain>
    </source>
</reference>
<evidence type="ECO:0000313" key="3">
    <source>
        <dbReference type="Proteomes" id="UP000501316"/>
    </source>
</evidence>
<keyword evidence="4" id="KW-1185">Reference proteome</keyword>
<organism evidence="1 3">
    <name type="scientific">Caproicibacterium lactatifermentans</name>
    <dbReference type="NCBI Taxonomy" id="2666138"/>
    <lineage>
        <taxon>Bacteria</taxon>
        <taxon>Bacillati</taxon>
        <taxon>Bacillota</taxon>
        <taxon>Clostridia</taxon>
        <taxon>Eubacteriales</taxon>
        <taxon>Oscillospiraceae</taxon>
        <taxon>Caproicibacterium</taxon>
    </lineage>
</organism>
<gene>
    <name evidence="1" type="ORF">GJQ69_00925</name>
    <name evidence="2" type="ORF">GKP14_03935</name>
</gene>
<dbReference type="EMBL" id="CP046161">
    <property type="protein sequence ID" value="QKO30236.1"/>
    <property type="molecule type" value="Genomic_DNA"/>
</dbReference>
<sequence length="88" mass="10198">MPNRFGIPKADYFTENNNFYTGSLMPLNYRVDAAGDMIQMSVWYGKMCMARSKLEAQKEFSKDAAGYDAAMDWLEEQYQVCLQKTKED</sequence>
<dbReference type="RefSeq" id="WP_157658877.1">
    <property type="nucleotide sequence ID" value="NZ_CP046051.1"/>
</dbReference>
<dbReference type="Proteomes" id="UP000509623">
    <property type="component" value="Chromosome"/>
</dbReference>
<dbReference type="Proteomes" id="UP000501316">
    <property type="component" value="Chromosome"/>
</dbReference>
<name>A0A859DMF9_9FIRM</name>
<evidence type="ECO:0000313" key="2">
    <source>
        <dbReference type="EMBL" id="QKO30236.1"/>
    </source>
</evidence>
<protein>
    <submittedName>
        <fullName evidence="1">Uncharacterized protein</fullName>
    </submittedName>
</protein>
<dbReference type="AlphaFoldDB" id="A0A859DMF9"/>
<evidence type="ECO:0000313" key="4">
    <source>
        <dbReference type="Proteomes" id="UP000509623"/>
    </source>
</evidence>
<proteinExistence type="predicted"/>
<reference evidence="2" key="3">
    <citation type="journal article" date="2022" name="Int. J. Syst. Evol. Microbiol.">
        <title>Caproicibacterium lactatifermentans sp. nov., isolated from pit clay used for the production of Chinese strong aroma-type liquor.</title>
        <authorList>
            <person name="Wang H."/>
            <person name="Gu Y."/>
            <person name="Zhao D."/>
            <person name="Qiao Z."/>
            <person name="Zheng J."/>
            <person name="Gao J."/>
            <person name="Ren C."/>
            <person name="Xu Y."/>
        </authorList>
    </citation>
    <scope>NUCLEOTIDE SEQUENCE</scope>
    <source>
        <strain evidence="2">JNU-WLY1368</strain>
    </source>
</reference>